<evidence type="ECO:0000256" key="17">
    <source>
        <dbReference type="ARBA" id="ARBA00023285"/>
    </source>
</evidence>
<keyword evidence="10 18" id="KW-0028">Amino-acid biosynthesis</keyword>
<feature type="domain" description="3-dehydroquinate synthase C-terminal" evidence="20">
    <location>
        <begin position="186"/>
        <end position="329"/>
    </location>
</feature>
<dbReference type="EMBL" id="LPVJ01000009">
    <property type="protein sequence ID" value="KUO96861.1"/>
    <property type="molecule type" value="Genomic_DNA"/>
</dbReference>
<dbReference type="PANTHER" id="PTHR43622:SF7">
    <property type="entry name" value="3-DEHYDROQUINATE SYNTHASE, CHLOROPLASTIC"/>
    <property type="match status" value="1"/>
</dbReference>
<dbReference type="UniPathway" id="UPA00053">
    <property type="reaction ID" value="UER00085"/>
</dbReference>
<evidence type="ECO:0000256" key="10">
    <source>
        <dbReference type="ARBA" id="ARBA00022605"/>
    </source>
</evidence>
<keyword evidence="11 18" id="KW-0479">Metal-binding</keyword>
<evidence type="ECO:0000256" key="6">
    <source>
        <dbReference type="ARBA" id="ARBA00005412"/>
    </source>
</evidence>
<dbReference type="InterPro" id="IPR016037">
    <property type="entry name" value="DHQ_synth_AroB"/>
</dbReference>
<feature type="binding site" evidence="18">
    <location>
        <begin position="174"/>
        <end position="177"/>
    </location>
    <ligand>
        <name>NAD(+)</name>
        <dbReference type="ChEBI" id="CHEBI:57540"/>
    </ligand>
</feature>
<dbReference type="SUPFAM" id="SSF56796">
    <property type="entry name" value="Dehydroquinate synthase-like"/>
    <property type="match status" value="1"/>
</dbReference>
<keyword evidence="13 18" id="KW-0862">Zinc</keyword>
<dbReference type="Gene3D" id="3.40.50.1970">
    <property type="match status" value="1"/>
</dbReference>
<evidence type="ECO:0000256" key="15">
    <source>
        <dbReference type="ARBA" id="ARBA00023141"/>
    </source>
</evidence>
<keyword evidence="22" id="KW-1185">Reference proteome</keyword>
<dbReference type="Gene3D" id="1.20.1090.10">
    <property type="entry name" value="Dehydroquinate synthase-like - alpha domain"/>
    <property type="match status" value="1"/>
</dbReference>
<comment type="pathway">
    <text evidence="5 18">Metabolic intermediate biosynthesis; chorismate biosynthesis; chorismate from D-erythrose 4-phosphate and phosphoenolpyruvate: step 2/7.</text>
</comment>
<feature type="binding site" evidence="18">
    <location>
        <begin position="111"/>
        <end position="115"/>
    </location>
    <ligand>
        <name>NAD(+)</name>
        <dbReference type="ChEBI" id="CHEBI:57540"/>
    </ligand>
</feature>
<evidence type="ECO:0000256" key="14">
    <source>
        <dbReference type="ARBA" id="ARBA00023027"/>
    </source>
</evidence>
<comment type="caution">
    <text evidence="21">The sequence shown here is derived from an EMBL/GenBank/DDBJ whole genome shotgun (WGS) entry which is preliminary data.</text>
</comment>
<keyword evidence="14 18" id="KW-0520">NAD</keyword>
<protein>
    <recommendedName>
        <fullName evidence="8 18">3-dehydroquinate synthase</fullName>
        <shortName evidence="18">DHQS</shortName>
        <ecNumber evidence="7 18">4.2.3.4</ecNumber>
    </recommendedName>
</protein>
<feature type="binding site" evidence="18">
    <location>
        <position position="156"/>
    </location>
    <ligand>
        <name>NAD(+)</name>
        <dbReference type="ChEBI" id="CHEBI:57540"/>
    </ligand>
</feature>
<evidence type="ECO:0000256" key="7">
    <source>
        <dbReference type="ARBA" id="ARBA00013031"/>
    </source>
</evidence>
<comment type="cofactor">
    <cofactor evidence="18">
        <name>Co(2+)</name>
        <dbReference type="ChEBI" id="CHEBI:48828"/>
    </cofactor>
    <cofactor evidence="18">
        <name>Zn(2+)</name>
        <dbReference type="ChEBI" id="CHEBI:29105"/>
    </cofactor>
    <text evidence="18">Binds 1 divalent metal cation per subunit. Can use either Co(2+) or Zn(2+).</text>
</comment>
<reference evidence="21 22" key="1">
    <citation type="submission" date="2015-12" db="EMBL/GenBank/DDBJ databases">
        <title>Draft genome sequence of Acidibacillus ferrooxidans ITV001, isolated from a chalcopyrite acid mine drainage site in Brazil.</title>
        <authorList>
            <person name="Dall'Agnol H."/>
            <person name="Nancucheo I."/>
            <person name="Johnson B."/>
            <person name="Oliveira R."/>
            <person name="Leite L."/>
            <person name="Pylro V."/>
            <person name="Nunes G.L."/>
            <person name="Tzotzos G."/>
            <person name="Fernandes G.R."/>
            <person name="Dutra J."/>
            <person name="Orellana S.C."/>
            <person name="Oliveira G."/>
        </authorList>
    </citation>
    <scope>NUCLEOTIDE SEQUENCE [LARGE SCALE GENOMIC DNA]</scope>
    <source>
        <strain evidence="22">ITV01</strain>
    </source>
</reference>
<dbReference type="GO" id="GO:0000166">
    <property type="term" value="F:nucleotide binding"/>
    <property type="evidence" value="ECO:0007669"/>
    <property type="project" value="UniProtKB-KW"/>
</dbReference>
<keyword evidence="9 18" id="KW-0963">Cytoplasm</keyword>
<proteinExistence type="inferred from homology"/>
<evidence type="ECO:0000256" key="3">
    <source>
        <dbReference type="ARBA" id="ARBA00001947"/>
    </source>
</evidence>
<dbReference type="HAMAP" id="MF_00110">
    <property type="entry name" value="DHQ_synthase"/>
    <property type="match status" value="1"/>
</dbReference>
<dbReference type="InterPro" id="IPR056179">
    <property type="entry name" value="DHQS_C"/>
</dbReference>
<dbReference type="EC" id="4.2.3.4" evidence="7 18"/>
<dbReference type="RefSeq" id="WP_067712865.1">
    <property type="nucleotide sequence ID" value="NZ_LPVJ01000009.1"/>
</dbReference>
<feature type="binding site" evidence="18">
    <location>
        <position position="252"/>
    </location>
    <ligand>
        <name>Zn(2+)</name>
        <dbReference type="ChEBI" id="CHEBI:29105"/>
    </ligand>
</feature>
<evidence type="ECO:0000256" key="5">
    <source>
        <dbReference type="ARBA" id="ARBA00004661"/>
    </source>
</evidence>
<feature type="binding site" evidence="18">
    <location>
        <position position="147"/>
    </location>
    <ligand>
        <name>NAD(+)</name>
        <dbReference type="ChEBI" id="CHEBI:57540"/>
    </ligand>
</feature>
<organism evidence="21 22">
    <name type="scientific">Ferroacidibacillus organovorans</name>
    <dbReference type="NCBI Taxonomy" id="1765683"/>
    <lineage>
        <taxon>Bacteria</taxon>
        <taxon>Bacillati</taxon>
        <taxon>Bacillota</taxon>
        <taxon>Bacilli</taxon>
        <taxon>Bacillales</taxon>
        <taxon>Alicyclobacillaceae</taxon>
        <taxon>Ferroacidibacillus</taxon>
    </lineage>
</organism>
<dbReference type="CDD" id="cd08195">
    <property type="entry name" value="DHQS"/>
    <property type="match status" value="1"/>
</dbReference>
<keyword evidence="17 18" id="KW-0170">Cobalt</keyword>
<evidence type="ECO:0000313" key="21">
    <source>
        <dbReference type="EMBL" id="KUO96861.1"/>
    </source>
</evidence>
<comment type="catalytic activity">
    <reaction evidence="1 18">
        <text>7-phospho-2-dehydro-3-deoxy-D-arabino-heptonate = 3-dehydroquinate + phosphate</text>
        <dbReference type="Rhea" id="RHEA:21968"/>
        <dbReference type="ChEBI" id="CHEBI:32364"/>
        <dbReference type="ChEBI" id="CHEBI:43474"/>
        <dbReference type="ChEBI" id="CHEBI:58394"/>
        <dbReference type="EC" id="4.2.3.4"/>
    </reaction>
</comment>
<evidence type="ECO:0000259" key="20">
    <source>
        <dbReference type="Pfam" id="PF24621"/>
    </source>
</evidence>
<accession>A0A117SYF4</accession>
<dbReference type="Pfam" id="PF01761">
    <property type="entry name" value="DHQ_synthase"/>
    <property type="match status" value="1"/>
</dbReference>
<keyword evidence="15 18" id="KW-0057">Aromatic amino acid biosynthesis</keyword>
<feature type="binding site" evidence="18">
    <location>
        <begin position="135"/>
        <end position="136"/>
    </location>
    <ligand>
        <name>NAD(+)</name>
        <dbReference type="ChEBI" id="CHEBI:57540"/>
    </ligand>
</feature>
<evidence type="ECO:0000256" key="4">
    <source>
        <dbReference type="ARBA" id="ARBA00004496"/>
    </source>
</evidence>
<feature type="binding site" evidence="18">
    <location>
        <position position="189"/>
    </location>
    <ligand>
        <name>Zn(2+)</name>
        <dbReference type="ChEBI" id="CHEBI:29105"/>
    </ligand>
</feature>
<keyword evidence="12 18" id="KW-0547">Nucleotide-binding</keyword>
<dbReference type="NCBIfam" id="TIGR01357">
    <property type="entry name" value="aroB"/>
    <property type="match status" value="1"/>
</dbReference>
<evidence type="ECO:0000256" key="2">
    <source>
        <dbReference type="ARBA" id="ARBA00001911"/>
    </source>
</evidence>
<comment type="cofactor">
    <cofactor evidence="3">
        <name>Zn(2+)</name>
        <dbReference type="ChEBI" id="CHEBI:29105"/>
    </cofactor>
</comment>
<dbReference type="OrthoDB" id="9806583at2"/>
<comment type="similarity">
    <text evidence="6 18">Belongs to the sugar phosphate cyclases superfamily. Dehydroquinate synthase family.</text>
</comment>
<dbReference type="PIRSF" id="PIRSF001455">
    <property type="entry name" value="DHQ_synth"/>
    <property type="match status" value="1"/>
</dbReference>
<evidence type="ECO:0000313" key="22">
    <source>
        <dbReference type="Proteomes" id="UP000053557"/>
    </source>
</evidence>
<dbReference type="GO" id="GO:0003856">
    <property type="term" value="F:3-dehydroquinate synthase activity"/>
    <property type="evidence" value="ECO:0007669"/>
    <property type="project" value="UniProtKB-UniRule"/>
</dbReference>
<evidence type="ECO:0000256" key="8">
    <source>
        <dbReference type="ARBA" id="ARBA00017684"/>
    </source>
</evidence>
<evidence type="ECO:0000256" key="16">
    <source>
        <dbReference type="ARBA" id="ARBA00023239"/>
    </source>
</evidence>
<keyword evidence="16 18" id="KW-0456">Lyase</keyword>
<dbReference type="InterPro" id="IPR050071">
    <property type="entry name" value="Dehydroquinate_synthase"/>
</dbReference>
<dbReference type="GO" id="GO:0009423">
    <property type="term" value="P:chorismate biosynthetic process"/>
    <property type="evidence" value="ECO:0007669"/>
    <property type="project" value="UniProtKB-UniRule"/>
</dbReference>
<dbReference type="GO" id="GO:0046872">
    <property type="term" value="F:metal ion binding"/>
    <property type="evidence" value="ECO:0007669"/>
    <property type="project" value="UniProtKB-KW"/>
</dbReference>
<evidence type="ECO:0000259" key="19">
    <source>
        <dbReference type="Pfam" id="PF01761"/>
    </source>
</evidence>
<dbReference type="FunFam" id="3.40.50.1970:FF:000007">
    <property type="entry name" value="Pentafunctional AROM polypeptide"/>
    <property type="match status" value="1"/>
</dbReference>
<comment type="caution">
    <text evidence="18">Lacks conserved residue(s) required for the propagation of feature annotation.</text>
</comment>
<comment type="subcellular location">
    <subcellularLocation>
        <location evidence="4 18">Cytoplasm</location>
    </subcellularLocation>
</comment>
<dbReference type="Pfam" id="PF24621">
    <property type="entry name" value="DHQS_C"/>
    <property type="match status" value="1"/>
</dbReference>
<feature type="binding site" evidence="18">
    <location>
        <position position="268"/>
    </location>
    <ligand>
        <name>Zn(2+)</name>
        <dbReference type="ChEBI" id="CHEBI:29105"/>
    </ligand>
</feature>
<comment type="cofactor">
    <cofactor evidence="2 18">
        <name>NAD(+)</name>
        <dbReference type="ChEBI" id="CHEBI:57540"/>
    </cofactor>
</comment>
<evidence type="ECO:0000256" key="12">
    <source>
        <dbReference type="ARBA" id="ARBA00022741"/>
    </source>
</evidence>
<dbReference type="GO" id="GO:0009073">
    <property type="term" value="P:aromatic amino acid family biosynthetic process"/>
    <property type="evidence" value="ECO:0007669"/>
    <property type="project" value="UniProtKB-KW"/>
</dbReference>
<sequence length="367" mass="39145">MNPQATLRVISAGGDYDVRIGRHLLIEAGNLVRSVCPDVTSALLVVDSSLLAFTYADTVETSLIACGIPTVRTVVARGEASKSLATAETLYTHCVDAGLDRKSVILALGGGVIGDLAGFVAATYMRGVRFIQIPTTLLAHDASIGGKVAINLPQGKNLVGAFHPPRLVLYDVETLRTLPARERSSGMAEAIKHGVIRNEAFFSWLEENMENLIAGELDATEQMLYTSCAVKAEIVSEDETEQGTRAFLNFGHTVAHAIEALAYGQFAHGEAVAIGMVVESSISVSLGHCDEALIVRLRALLAAAQLPQHVPPSLDVDALIAAMRHDKKATKKQLAFVLPTRIGHVLLERDVEESVVKAALRAQIAPS</sequence>
<evidence type="ECO:0000256" key="13">
    <source>
        <dbReference type="ARBA" id="ARBA00022833"/>
    </source>
</evidence>
<dbReference type="Proteomes" id="UP000053557">
    <property type="component" value="Unassembled WGS sequence"/>
</dbReference>
<evidence type="ECO:0000256" key="11">
    <source>
        <dbReference type="ARBA" id="ARBA00022723"/>
    </source>
</evidence>
<dbReference type="PANTHER" id="PTHR43622">
    <property type="entry name" value="3-DEHYDROQUINATE SYNTHASE"/>
    <property type="match status" value="1"/>
</dbReference>
<dbReference type="AlphaFoldDB" id="A0A117SYF4"/>
<feature type="domain" description="3-dehydroquinate synthase N-terminal" evidence="19">
    <location>
        <begin position="74"/>
        <end position="183"/>
    </location>
</feature>
<name>A0A117SYF4_9BACL</name>
<dbReference type="InterPro" id="IPR030963">
    <property type="entry name" value="DHQ_synth_fam"/>
</dbReference>
<dbReference type="InterPro" id="IPR030960">
    <property type="entry name" value="DHQS/DOIS_N"/>
</dbReference>
<evidence type="ECO:0000256" key="18">
    <source>
        <dbReference type="HAMAP-Rule" id="MF_00110"/>
    </source>
</evidence>
<comment type="function">
    <text evidence="18">Catalyzes the conversion of 3-deoxy-D-arabino-heptulosonate 7-phosphate (DAHP) to dehydroquinate (DHQ).</text>
</comment>
<dbReference type="GO" id="GO:0008652">
    <property type="term" value="P:amino acid biosynthetic process"/>
    <property type="evidence" value="ECO:0007669"/>
    <property type="project" value="UniProtKB-KW"/>
</dbReference>
<dbReference type="GO" id="GO:0005737">
    <property type="term" value="C:cytoplasm"/>
    <property type="evidence" value="ECO:0007669"/>
    <property type="project" value="UniProtKB-SubCell"/>
</dbReference>
<evidence type="ECO:0000256" key="1">
    <source>
        <dbReference type="ARBA" id="ARBA00001393"/>
    </source>
</evidence>
<gene>
    <name evidence="18" type="primary">aroB</name>
    <name evidence="21" type="ORF">ATW55_08625</name>
</gene>
<evidence type="ECO:0000256" key="9">
    <source>
        <dbReference type="ARBA" id="ARBA00022490"/>
    </source>
</evidence>